<organism evidence="3">
    <name type="scientific">Perkinsus marinus (strain ATCC 50983 / TXsc)</name>
    <dbReference type="NCBI Taxonomy" id="423536"/>
    <lineage>
        <taxon>Eukaryota</taxon>
        <taxon>Sar</taxon>
        <taxon>Alveolata</taxon>
        <taxon>Perkinsozoa</taxon>
        <taxon>Perkinsea</taxon>
        <taxon>Perkinsida</taxon>
        <taxon>Perkinsidae</taxon>
        <taxon>Perkinsus</taxon>
    </lineage>
</organism>
<dbReference type="OrthoDB" id="433326at2759"/>
<dbReference type="InParanoid" id="C5KHK4"/>
<evidence type="ECO:0000256" key="1">
    <source>
        <dbReference type="SAM" id="MobiDB-lite"/>
    </source>
</evidence>
<dbReference type="AlphaFoldDB" id="C5KHK4"/>
<dbReference type="Proteomes" id="UP000007800">
    <property type="component" value="Unassembled WGS sequence"/>
</dbReference>
<sequence length="401" mass="44936">MSTRTSRQHHADFSNYPFKAGEIAYCKDRPDVVEDDGKVLEAYPARPVVLVRENSRHAHHWEVMFFTLNEKVETQSFAASSLLPYDDGYSKFESVRLWNKPRPEHEKEYMEAVGWEVEHGVKAHKDRQAMPSGMQRVLEMAASKVKLEGSPAGPRVRSRSRSSSRGMTPLARRNTSPRVRSRSPGHSWSSPSGGHHLPAEHPTRHSRRTHGSFKPGDIYRATITRMLPESEIYMPEAGSQALPIDSSPSSSSAVATMSKESSEEASLPEEDVDALRSLDARQAAELTLYEEADRAYDFLMGEKAHEEYIQRLLQSAAFVFGGDESDSNEMGVILAGIRLALKRIQNESVKFDLPNMRRLSLALYQILRPAGFGDLRGSPKLYSCANLVRCIVKDMIGDEST</sequence>
<feature type="compositionally biased region" description="Low complexity" evidence="1">
    <location>
        <begin position="239"/>
        <end position="259"/>
    </location>
</feature>
<feature type="region of interest" description="Disordered" evidence="1">
    <location>
        <begin position="239"/>
        <end position="271"/>
    </location>
</feature>
<evidence type="ECO:0000313" key="2">
    <source>
        <dbReference type="EMBL" id="EER16066.1"/>
    </source>
</evidence>
<name>C5KHK4_PERM5</name>
<evidence type="ECO:0000313" key="3">
    <source>
        <dbReference type="Proteomes" id="UP000007800"/>
    </source>
</evidence>
<keyword evidence="3" id="KW-1185">Reference proteome</keyword>
<gene>
    <name evidence="2" type="ORF">Pmar_PMAR003529</name>
</gene>
<dbReference type="RefSeq" id="XP_002784270.1">
    <property type="nucleotide sequence ID" value="XM_002784224.1"/>
</dbReference>
<feature type="region of interest" description="Disordered" evidence="1">
    <location>
        <begin position="144"/>
        <end position="217"/>
    </location>
</feature>
<dbReference type="EMBL" id="GG673069">
    <property type="protein sequence ID" value="EER16066.1"/>
    <property type="molecule type" value="Genomic_DNA"/>
</dbReference>
<reference evidence="2 3" key="1">
    <citation type="submission" date="2008-07" db="EMBL/GenBank/DDBJ databases">
        <authorList>
            <person name="El-Sayed N."/>
            <person name="Caler E."/>
            <person name="Inman J."/>
            <person name="Amedeo P."/>
            <person name="Hass B."/>
            <person name="Wortman J."/>
        </authorList>
    </citation>
    <scope>NUCLEOTIDE SEQUENCE [LARGE SCALE GENOMIC DNA]</scope>
    <source>
        <strain evidence="3">ATCC 50983 / TXsc</strain>
    </source>
</reference>
<proteinExistence type="predicted"/>
<dbReference type="OMA" id="AHEEYIQ"/>
<accession>C5KHK4</accession>
<feature type="compositionally biased region" description="Low complexity" evidence="1">
    <location>
        <begin position="182"/>
        <end position="196"/>
    </location>
</feature>
<protein>
    <submittedName>
        <fullName evidence="2">Uncharacterized protein</fullName>
    </submittedName>
</protein>
<dbReference type="GeneID" id="9061052"/>